<dbReference type="RefSeq" id="WP_326616182.1">
    <property type="nucleotide sequence ID" value="NZ_CP109106.1"/>
</dbReference>
<evidence type="ECO:0008006" key="3">
    <source>
        <dbReference type="Google" id="ProtNLM"/>
    </source>
</evidence>
<dbReference type="EMBL" id="CP109106">
    <property type="protein sequence ID" value="WSB66973.1"/>
    <property type="molecule type" value="Genomic_DNA"/>
</dbReference>
<name>A0ABZ1F9G8_9ACTN</name>
<evidence type="ECO:0000313" key="1">
    <source>
        <dbReference type="EMBL" id="WSB66973.1"/>
    </source>
</evidence>
<sequence length="83" mass="8544">MSAVELTAAEAARCALRTGLPLAGERHADVAATANHIHAVISTLRDLDFGETLPAAHAAHAAHPVRAAHAAHVVEREVADASL</sequence>
<gene>
    <name evidence="1" type="ORF">OG863_02770</name>
</gene>
<accession>A0ABZ1F9G8</accession>
<protein>
    <recommendedName>
        <fullName evidence="3">Amidase</fullName>
    </recommendedName>
</protein>
<dbReference type="Proteomes" id="UP001344251">
    <property type="component" value="Chromosome"/>
</dbReference>
<proteinExistence type="predicted"/>
<reference evidence="1 2" key="1">
    <citation type="submission" date="2022-10" db="EMBL/GenBank/DDBJ databases">
        <title>The complete genomes of actinobacterial strains from the NBC collection.</title>
        <authorList>
            <person name="Joergensen T.S."/>
            <person name="Alvarez Arevalo M."/>
            <person name="Sterndorff E.B."/>
            <person name="Faurdal D."/>
            <person name="Vuksanovic O."/>
            <person name="Mourched A.-S."/>
            <person name="Charusanti P."/>
            <person name="Shaw S."/>
            <person name="Blin K."/>
            <person name="Weber T."/>
        </authorList>
    </citation>
    <scope>NUCLEOTIDE SEQUENCE [LARGE SCALE GENOMIC DNA]</scope>
    <source>
        <strain evidence="1 2">NBC 01774</strain>
    </source>
</reference>
<keyword evidence="2" id="KW-1185">Reference proteome</keyword>
<organism evidence="1 2">
    <name type="scientific">Streptomyces decoyicus</name>
    <dbReference type="NCBI Taxonomy" id="249567"/>
    <lineage>
        <taxon>Bacteria</taxon>
        <taxon>Bacillati</taxon>
        <taxon>Actinomycetota</taxon>
        <taxon>Actinomycetes</taxon>
        <taxon>Kitasatosporales</taxon>
        <taxon>Streptomycetaceae</taxon>
        <taxon>Streptomyces</taxon>
    </lineage>
</organism>
<evidence type="ECO:0000313" key="2">
    <source>
        <dbReference type="Proteomes" id="UP001344251"/>
    </source>
</evidence>